<dbReference type="GeneID" id="27332802"/>
<dbReference type="STRING" id="91928.A0A0D2BAQ3"/>
<dbReference type="OrthoDB" id="189997at2759"/>
<evidence type="ECO:0000256" key="7">
    <source>
        <dbReference type="ARBA" id="ARBA00023242"/>
    </source>
</evidence>
<dbReference type="GO" id="GO:0043565">
    <property type="term" value="F:sequence-specific DNA binding"/>
    <property type="evidence" value="ECO:0007669"/>
    <property type="project" value="TreeGrafter"/>
</dbReference>
<dbReference type="InterPro" id="IPR052202">
    <property type="entry name" value="Yeast_MetPath_Reg"/>
</dbReference>
<dbReference type="RefSeq" id="XP_016235886.1">
    <property type="nucleotide sequence ID" value="XM_016380059.1"/>
</dbReference>
<evidence type="ECO:0000313" key="9">
    <source>
        <dbReference type="EMBL" id="KIW15670.1"/>
    </source>
</evidence>
<dbReference type="Pfam" id="PF04082">
    <property type="entry name" value="Fungal_trans"/>
    <property type="match status" value="1"/>
</dbReference>
<sequence>MRPPPDATSCSRRVLSCARCRKRKVKCDRRLPVCSRCEAAKATCTGVSTVDSEAQVPRSLVQFLESQIAQWEIELQAQKDNGLVTGYDNLESQGDNSENLPAREEDGFHRENGDPLAILSQAAETFEETRVVETTGDLESSIIRSSEFRSMVGATMPTDPALTDLVSRVRMGLTPSAVLPIITVQSPEPRRVPVPVSSEEDWLDVATLATLPEHVVQTLVRKYIRHVFPLSPVISQEEVNESLETVLVTMRELRNKSTSKRVRPSFPFLAIYLVLAISSTLGCAKTQHESRCLAFSEVLFHEGISHLTTSLQYPNDLASLQATLLILQYAEINPKCANIWIMNGAAMRCCLELGLHREPVRPITLDRKTIELRRRLFWAAYCMDRTISPALQRPLYIPDALINARLPESPRNNAEEREMSKPAVLDWVSYCRIQSEVSEVHFQGKILDCDWESWVIEAENKLMRWYRDNLSSDEVVEFAYAQGLVRIHRPSPRRSMPSTESLVTAFEAASRAARHNREPILNGFLRKPWLAAHNTAETAMVAVFCLRHAFDEISQRYSASEIFDKTKVFTSNLLALAAHGWPEISQFAATFERLLAPLINGIMMKTSTALLMYPSSLEAELDQFLLPGPSRKETFFGNGFPNIMELSGFEGGLGEDMNWDEAFLETLAATTDPYNWEDVALGHDEVMNDFMGQLS</sequence>
<evidence type="ECO:0000259" key="8">
    <source>
        <dbReference type="PROSITE" id="PS50048"/>
    </source>
</evidence>
<comment type="subcellular location">
    <subcellularLocation>
        <location evidence="1">Nucleus</location>
    </subcellularLocation>
</comment>
<keyword evidence="6" id="KW-0804">Transcription</keyword>
<dbReference type="GO" id="GO:0000981">
    <property type="term" value="F:DNA-binding transcription factor activity, RNA polymerase II-specific"/>
    <property type="evidence" value="ECO:0007669"/>
    <property type="project" value="InterPro"/>
</dbReference>
<dbReference type="InterPro" id="IPR007219">
    <property type="entry name" value="XnlR_reg_dom"/>
</dbReference>
<evidence type="ECO:0000256" key="2">
    <source>
        <dbReference type="ARBA" id="ARBA00022723"/>
    </source>
</evidence>
<evidence type="ECO:0000256" key="1">
    <source>
        <dbReference type="ARBA" id="ARBA00004123"/>
    </source>
</evidence>
<dbReference type="Pfam" id="PF00172">
    <property type="entry name" value="Zn_clus"/>
    <property type="match status" value="1"/>
</dbReference>
<keyword evidence="4" id="KW-0805">Transcription regulation</keyword>
<feature type="domain" description="Zn(2)-C6 fungal-type" evidence="8">
    <location>
        <begin position="16"/>
        <end position="45"/>
    </location>
</feature>
<reference evidence="9 10" key="1">
    <citation type="submission" date="2015-01" db="EMBL/GenBank/DDBJ databases">
        <title>The Genome Sequence of Exophiala spinifera CBS89968.</title>
        <authorList>
            <consortium name="The Broad Institute Genomics Platform"/>
            <person name="Cuomo C."/>
            <person name="de Hoog S."/>
            <person name="Gorbushina A."/>
            <person name="Stielow B."/>
            <person name="Teixiera M."/>
            <person name="Abouelleil A."/>
            <person name="Chapman S.B."/>
            <person name="Priest M."/>
            <person name="Young S.K."/>
            <person name="Wortman J."/>
            <person name="Nusbaum C."/>
            <person name="Birren B."/>
        </authorList>
    </citation>
    <scope>NUCLEOTIDE SEQUENCE [LARGE SCALE GENOMIC DNA]</scope>
    <source>
        <strain evidence="9 10">CBS 89968</strain>
    </source>
</reference>
<dbReference type="HOGENOM" id="CLU_018404_0_0_1"/>
<dbReference type="SMART" id="SM00906">
    <property type="entry name" value="Fungal_trans"/>
    <property type="match status" value="1"/>
</dbReference>
<proteinExistence type="predicted"/>
<dbReference type="CDD" id="cd12148">
    <property type="entry name" value="fungal_TF_MHR"/>
    <property type="match status" value="1"/>
</dbReference>
<dbReference type="GO" id="GO:0006351">
    <property type="term" value="P:DNA-templated transcription"/>
    <property type="evidence" value="ECO:0007669"/>
    <property type="project" value="InterPro"/>
</dbReference>
<keyword evidence="5" id="KW-0238">DNA-binding</keyword>
<evidence type="ECO:0000256" key="4">
    <source>
        <dbReference type="ARBA" id="ARBA00023015"/>
    </source>
</evidence>
<dbReference type="InterPro" id="IPR001138">
    <property type="entry name" value="Zn2Cys6_DnaBD"/>
</dbReference>
<dbReference type="PANTHER" id="PTHR47782">
    <property type="entry name" value="ZN(II)2CYS6 TRANSCRIPTION FACTOR (EUROFUNG)-RELATED"/>
    <property type="match status" value="1"/>
</dbReference>
<accession>A0A0D2BAQ3</accession>
<dbReference type="PANTHER" id="PTHR47782:SF1">
    <property type="entry name" value="PYRIMIDINE PATHWAY REGULATORY PROTEIN 1"/>
    <property type="match status" value="1"/>
</dbReference>
<gene>
    <name evidence="9" type="ORF">PV08_05719</name>
</gene>
<dbReference type="InterPro" id="IPR036864">
    <property type="entry name" value="Zn2-C6_fun-type_DNA-bd_sf"/>
</dbReference>
<dbReference type="PROSITE" id="PS50048">
    <property type="entry name" value="ZN2_CY6_FUNGAL_2"/>
    <property type="match status" value="1"/>
</dbReference>
<dbReference type="EMBL" id="KN847495">
    <property type="protein sequence ID" value="KIW15670.1"/>
    <property type="molecule type" value="Genomic_DNA"/>
</dbReference>
<dbReference type="GO" id="GO:0045944">
    <property type="term" value="P:positive regulation of transcription by RNA polymerase II"/>
    <property type="evidence" value="ECO:0007669"/>
    <property type="project" value="TreeGrafter"/>
</dbReference>
<keyword evidence="7" id="KW-0539">Nucleus</keyword>
<name>A0A0D2BAQ3_9EURO</name>
<protein>
    <recommendedName>
        <fullName evidence="8">Zn(2)-C6 fungal-type domain-containing protein</fullName>
    </recommendedName>
</protein>
<evidence type="ECO:0000256" key="3">
    <source>
        <dbReference type="ARBA" id="ARBA00022833"/>
    </source>
</evidence>
<dbReference type="GO" id="GO:0005634">
    <property type="term" value="C:nucleus"/>
    <property type="evidence" value="ECO:0007669"/>
    <property type="project" value="UniProtKB-SubCell"/>
</dbReference>
<evidence type="ECO:0000313" key="10">
    <source>
        <dbReference type="Proteomes" id="UP000053328"/>
    </source>
</evidence>
<dbReference type="CDD" id="cd00067">
    <property type="entry name" value="GAL4"/>
    <property type="match status" value="1"/>
</dbReference>
<keyword evidence="3" id="KW-0862">Zinc</keyword>
<dbReference type="GO" id="GO:0008270">
    <property type="term" value="F:zinc ion binding"/>
    <property type="evidence" value="ECO:0007669"/>
    <property type="project" value="InterPro"/>
</dbReference>
<evidence type="ECO:0000256" key="6">
    <source>
        <dbReference type="ARBA" id="ARBA00023163"/>
    </source>
</evidence>
<dbReference type="SUPFAM" id="SSF57701">
    <property type="entry name" value="Zn2/Cys6 DNA-binding domain"/>
    <property type="match status" value="1"/>
</dbReference>
<dbReference type="AlphaFoldDB" id="A0A0D2BAQ3"/>
<organism evidence="9 10">
    <name type="scientific">Exophiala spinifera</name>
    <dbReference type="NCBI Taxonomy" id="91928"/>
    <lineage>
        <taxon>Eukaryota</taxon>
        <taxon>Fungi</taxon>
        <taxon>Dikarya</taxon>
        <taxon>Ascomycota</taxon>
        <taxon>Pezizomycotina</taxon>
        <taxon>Eurotiomycetes</taxon>
        <taxon>Chaetothyriomycetidae</taxon>
        <taxon>Chaetothyriales</taxon>
        <taxon>Herpotrichiellaceae</taxon>
        <taxon>Exophiala</taxon>
    </lineage>
</organism>
<dbReference type="VEuPathDB" id="FungiDB:PV08_05719"/>
<dbReference type="Proteomes" id="UP000053328">
    <property type="component" value="Unassembled WGS sequence"/>
</dbReference>
<dbReference type="SMART" id="SM00066">
    <property type="entry name" value="GAL4"/>
    <property type="match status" value="1"/>
</dbReference>
<dbReference type="Gene3D" id="4.10.240.10">
    <property type="entry name" value="Zn(2)-C6 fungal-type DNA-binding domain"/>
    <property type="match status" value="1"/>
</dbReference>
<evidence type="ECO:0000256" key="5">
    <source>
        <dbReference type="ARBA" id="ARBA00023125"/>
    </source>
</evidence>
<dbReference type="PROSITE" id="PS00463">
    <property type="entry name" value="ZN2_CY6_FUNGAL_1"/>
    <property type="match status" value="1"/>
</dbReference>
<keyword evidence="2" id="KW-0479">Metal-binding</keyword>
<keyword evidence="10" id="KW-1185">Reference proteome</keyword>